<dbReference type="AlphaFoldDB" id="A0AAN9LVV0"/>
<gene>
    <name evidence="2" type="ORF">VNO77_12070</name>
</gene>
<organism evidence="2 3">
    <name type="scientific">Canavalia gladiata</name>
    <name type="common">Sword bean</name>
    <name type="synonym">Dolichos gladiatus</name>
    <dbReference type="NCBI Taxonomy" id="3824"/>
    <lineage>
        <taxon>Eukaryota</taxon>
        <taxon>Viridiplantae</taxon>
        <taxon>Streptophyta</taxon>
        <taxon>Embryophyta</taxon>
        <taxon>Tracheophyta</taxon>
        <taxon>Spermatophyta</taxon>
        <taxon>Magnoliopsida</taxon>
        <taxon>eudicotyledons</taxon>
        <taxon>Gunneridae</taxon>
        <taxon>Pentapetalae</taxon>
        <taxon>rosids</taxon>
        <taxon>fabids</taxon>
        <taxon>Fabales</taxon>
        <taxon>Fabaceae</taxon>
        <taxon>Papilionoideae</taxon>
        <taxon>50 kb inversion clade</taxon>
        <taxon>NPAAA clade</taxon>
        <taxon>indigoferoid/millettioid clade</taxon>
        <taxon>Phaseoleae</taxon>
        <taxon>Canavalia</taxon>
    </lineage>
</organism>
<keyword evidence="1" id="KW-1133">Transmembrane helix</keyword>
<dbReference type="EMBL" id="JAYMYQ010000003">
    <property type="protein sequence ID" value="KAK7343380.1"/>
    <property type="molecule type" value="Genomic_DNA"/>
</dbReference>
<feature type="transmembrane region" description="Helical" evidence="1">
    <location>
        <begin position="33"/>
        <end position="54"/>
    </location>
</feature>
<keyword evidence="1" id="KW-0812">Transmembrane</keyword>
<protein>
    <submittedName>
        <fullName evidence="2">Uncharacterized protein</fullName>
    </submittedName>
</protein>
<name>A0AAN9LVV0_CANGL</name>
<dbReference type="Proteomes" id="UP001367508">
    <property type="component" value="Unassembled WGS sequence"/>
</dbReference>
<evidence type="ECO:0000313" key="2">
    <source>
        <dbReference type="EMBL" id="KAK7343380.1"/>
    </source>
</evidence>
<keyword evidence="1" id="KW-0472">Membrane</keyword>
<evidence type="ECO:0000256" key="1">
    <source>
        <dbReference type="SAM" id="Phobius"/>
    </source>
</evidence>
<accession>A0AAN9LVV0</accession>
<evidence type="ECO:0000313" key="3">
    <source>
        <dbReference type="Proteomes" id="UP001367508"/>
    </source>
</evidence>
<keyword evidence="3" id="KW-1185">Reference proteome</keyword>
<sequence>MYTALRNYYKTLIELPYDWSSPQMYSLIFQNQFTSIFAGLMLCVLISTFSTLTIQTLDLIKIYLYDFLYCYLMELPPDPITYSHSLYRNSYVRLQE</sequence>
<comment type="caution">
    <text evidence="2">The sequence shown here is derived from an EMBL/GenBank/DDBJ whole genome shotgun (WGS) entry which is preliminary data.</text>
</comment>
<reference evidence="2 3" key="1">
    <citation type="submission" date="2024-01" db="EMBL/GenBank/DDBJ databases">
        <title>The genomes of 5 underutilized Papilionoideae crops provide insights into root nodulation and disease resistanc.</title>
        <authorList>
            <person name="Jiang F."/>
        </authorList>
    </citation>
    <scope>NUCLEOTIDE SEQUENCE [LARGE SCALE GENOMIC DNA]</scope>
    <source>
        <strain evidence="2">LVBAO_FW01</strain>
        <tissue evidence="2">Leaves</tissue>
    </source>
</reference>
<proteinExistence type="predicted"/>